<dbReference type="RefSeq" id="WP_273448120.1">
    <property type="nucleotide sequence ID" value="NZ_CALUGK010000024.1"/>
</dbReference>
<keyword evidence="12 16" id="KW-0238">DNA-binding</keyword>
<dbReference type="GO" id="GO:0042276">
    <property type="term" value="P:error-prone translesion synthesis"/>
    <property type="evidence" value="ECO:0007669"/>
    <property type="project" value="TreeGrafter"/>
</dbReference>
<protein>
    <recommendedName>
        <fullName evidence="16">DNA polymerase IV</fullName>
        <shortName evidence="16">Pol IV</shortName>
        <ecNumber evidence="16">2.7.7.7</ecNumber>
    </recommendedName>
</protein>
<dbReference type="InterPro" id="IPR043502">
    <property type="entry name" value="DNA/RNA_pol_sf"/>
</dbReference>
<evidence type="ECO:0000313" key="18">
    <source>
        <dbReference type="EMBL" id="HJF44970.1"/>
    </source>
</evidence>
<evidence type="ECO:0000256" key="5">
    <source>
        <dbReference type="ARBA" id="ARBA00022679"/>
    </source>
</evidence>
<dbReference type="GO" id="GO:0006261">
    <property type="term" value="P:DNA-templated DNA replication"/>
    <property type="evidence" value="ECO:0007669"/>
    <property type="project" value="UniProtKB-UniRule"/>
</dbReference>
<dbReference type="GO" id="GO:0003684">
    <property type="term" value="F:damaged DNA binding"/>
    <property type="evidence" value="ECO:0007669"/>
    <property type="project" value="InterPro"/>
</dbReference>
<feature type="binding site" evidence="16">
    <location>
        <position position="21"/>
    </location>
    <ligand>
        <name>Mg(2+)</name>
        <dbReference type="ChEBI" id="CHEBI:18420"/>
    </ligand>
</feature>
<feature type="binding site" evidence="16">
    <location>
        <position position="116"/>
    </location>
    <ligand>
        <name>Mg(2+)</name>
        <dbReference type="ChEBI" id="CHEBI:18420"/>
    </ligand>
</feature>
<evidence type="ECO:0000256" key="1">
    <source>
        <dbReference type="ARBA" id="ARBA00004496"/>
    </source>
</evidence>
<keyword evidence="6 16" id="KW-0548">Nucleotidyltransferase</keyword>
<dbReference type="InterPro" id="IPR017961">
    <property type="entry name" value="DNA_pol_Y-fam_little_finger"/>
</dbReference>
<evidence type="ECO:0000256" key="8">
    <source>
        <dbReference type="ARBA" id="ARBA00022723"/>
    </source>
</evidence>
<dbReference type="Gene3D" id="3.30.1490.100">
    <property type="entry name" value="DNA polymerase, Y-family, little finger domain"/>
    <property type="match status" value="1"/>
</dbReference>
<accession>A0A921GDW7</accession>
<dbReference type="Pfam" id="PF00817">
    <property type="entry name" value="IMS"/>
    <property type="match status" value="1"/>
</dbReference>
<dbReference type="HAMAP" id="MF_01113">
    <property type="entry name" value="DNApol_IV"/>
    <property type="match status" value="1"/>
</dbReference>
<dbReference type="Proteomes" id="UP000697330">
    <property type="component" value="Unassembled WGS sequence"/>
</dbReference>
<gene>
    <name evidence="16 18" type="primary">dinB</name>
    <name evidence="18" type="ORF">K8U72_04210</name>
</gene>
<reference evidence="18" key="2">
    <citation type="submission" date="2021-09" db="EMBL/GenBank/DDBJ databases">
        <authorList>
            <person name="Gilroy R."/>
        </authorList>
    </citation>
    <scope>NUCLEOTIDE SEQUENCE</scope>
    <source>
        <strain evidence="18">CHK124-7917</strain>
    </source>
</reference>
<dbReference type="Gene3D" id="3.30.70.270">
    <property type="match status" value="1"/>
</dbReference>
<evidence type="ECO:0000256" key="14">
    <source>
        <dbReference type="ARBA" id="ARBA00025589"/>
    </source>
</evidence>
<evidence type="ECO:0000256" key="13">
    <source>
        <dbReference type="ARBA" id="ARBA00023204"/>
    </source>
</evidence>
<dbReference type="EMBL" id="DYWQ01000065">
    <property type="protein sequence ID" value="HJF44970.1"/>
    <property type="molecule type" value="Genomic_DNA"/>
</dbReference>
<dbReference type="InterPro" id="IPR022880">
    <property type="entry name" value="DNApol_IV"/>
</dbReference>
<name>A0A921GDW7_9ACTN</name>
<evidence type="ECO:0000256" key="16">
    <source>
        <dbReference type="HAMAP-Rule" id="MF_01113"/>
    </source>
</evidence>
<evidence type="ECO:0000256" key="9">
    <source>
        <dbReference type="ARBA" id="ARBA00022763"/>
    </source>
</evidence>
<dbReference type="Pfam" id="PF11799">
    <property type="entry name" value="IMS_C"/>
    <property type="match status" value="1"/>
</dbReference>
<evidence type="ECO:0000313" key="19">
    <source>
        <dbReference type="Proteomes" id="UP000697330"/>
    </source>
</evidence>
<dbReference type="InterPro" id="IPR043128">
    <property type="entry name" value="Rev_trsase/Diguanyl_cyclase"/>
</dbReference>
<comment type="function">
    <text evidence="14 16">Poorly processive, error-prone DNA polymerase involved in untargeted mutagenesis. Copies undamaged DNA at stalled replication forks, which arise in vivo from mismatched or misaligned primer ends. These misaligned primers can be extended by PolIV. Exhibits no 3'-5' exonuclease (proofreading) activity. May be involved in translesional synthesis, in conjunction with the beta clamp from PolIII.</text>
</comment>
<dbReference type="GO" id="GO:0006281">
    <property type="term" value="P:DNA repair"/>
    <property type="evidence" value="ECO:0007669"/>
    <property type="project" value="UniProtKB-UniRule"/>
</dbReference>
<dbReference type="GO" id="GO:0009432">
    <property type="term" value="P:SOS response"/>
    <property type="evidence" value="ECO:0007669"/>
    <property type="project" value="TreeGrafter"/>
</dbReference>
<reference evidence="18" key="1">
    <citation type="journal article" date="2021" name="PeerJ">
        <title>Extensive microbial diversity within the chicken gut microbiome revealed by metagenomics and culture.</title>
        <authorList>
            <person name="Gilroy R."/>
            <person name="Ravi A."/>
            <person name="Getino M."/>
            <person name="Pursley I."/>
            <person name="Horton D.L."/>
            <person name="Alikhan N.F."/>
            <person name="Baker D."/>
            <person name="Gharbi K."/>
            <person name="Hall N."/>
            <person name="Watson M."/>
            <person name="Adriaenssens E.M."/>
            <person name="Foster-Nyarko E."/>
            <person name="Jarju S."/>
            <person name="Secka A."/>
            <person name="Antonio M."/>
            <person name="Oren A."/>
            <person name="Chaudhuri R.R."/>
            <person name="La Ragione R."/>
            <person name="Hildebrand F."/>
            <person name="Pallen M.J."/>
        </authorList>
    </citation>
    <scope>NUCLEOTIDE SEQUENCE</scope>
    <source>
        <strain evidence="18">CHK124-7917</strain>
    </source>
</reference>
<dbReference type="SUPFAM" id="SSF100879">
    <property type="entry name" value="Lesion bypass DNA polymerase (Y-family), little finger domain"/>
    <property type="match status" value="1"/>
</dbReference>
<evidence type="ECO:0000256" key="12">
    <source>
        <dbReference type="ARBA" id="ARBA00023125"/>
    </source>
</evidence>
<evidence type="ECO:0000259" key="17">
    <source>
        <dbReference type="PROSITE" id="PS50173"/>
    </source>
</evidence>
<keyword evidence="9 16" id="KW-0227">DNA damage</keyword>
<dbReference type="EC" id="2.7.7.7" evidence="16"/>
<keyword evidence="10 16" id="KW-0460">Magnesium</keyword>
<evidence type="ECO:0000256" key="2">
    <source>
        <dbReference type="ARBA" id="ARBA00010945"/>
    </source>
</evidence>
<keyword evidence="13 16" id="KW-0234">DNA repair</keyword>
<keyword evidence="8 16" id="KW-0479">Metal-binding</keyword>
<proteinExistence type="inferred from homology"/>
<evidence type="ECO:0000256" key="10">
    <source>
        <dbReference type="ARBA" id="ARBA00022842"/>
    </source>
</evidence>
<dbReference type="PANTHER" id="PTHR11076:SF33">
    <property type="entry name" value="DNA POLYMERASE KAPPA"/>
    <property type="match status" value="1"/>
</dbReference>
<evidence type="ECO:0000256" key="15">
    <source>
        <dbReference type="ARBA" id="ARBA00049244"/>
    </source>
</evidence>
<dbReference type="AlphaFoldDB" id="A0A921GDW7"/>
<sequence length="423" mass="45653">MDGAANIVSLEWEGPAVGLLDLDAFFASVEQLDHPEWRGRPVIVGGSADRRGVVSTASYEARRFGVHSAMPSATARRLCPDAIWTQGRFDRYREMSSRVMGILGEETPLVEQVSIDEAFFDVTPGRFSRESPVAICRRVQMRVAELGVTCSIGLGANKTVAKIASEREKPRGLTVVPPGTERAFLAPLPVGAMSGVGPATEGRLRRMGIRTLGELSRADARALEREFGVLGPRMAVRAAGRERSRVAEAAAPDDVKSVSNERTFSSDLTDREEIEAAILHVAAVVGRRLRRKGLKGRTVTLKLKYDVGHGHTAQRSLPAPTDDERVFGRAAAALLDEVWAQGMPARLVGVGVSGFDGSRAEQQLSLFDEPGEGAAGAARDLSALGRVTDAVRDRFGDSAVGYGRDLRFRQRTSDTAPMNKSDF</sequence>
<dbReference type="SUPFAM" id="SSF56672">
    <property type="entry name" value="DNA/RNA polymerases"/>
    <property type="match status" value="1"/>
</dbReference>
<dbReference type="InterPro" id="IPR036775">
    <property type="entry name" value="DNA_pol_Y-fam_lit_finger_sf"/>
</dbReference>
<keyword evidence="5 16" id="KW-0808">Transferase</keyword>
<dbReference type="PANTHER" id="PTHR11076">
    <property type="entry name" value="DNA REPAIR POLYMERASE UMUC / TRANSFERASE FAMILY MEMBER"/>
    <property type="match status" value="1"/>
</dbReference>
<dbReference type="GO" id="GO:0005829">
    <property type="term" value="C:cytosol"/>
    <property type="evidence" value="ECO:0007669"/>
    <property type="project" value="TreeGrafter"/>
</dbReference>
<evidence type="ECO:0000256" key="7">
    <source>
        <dbReference type="ARBA" id="ARBA00022705"/>
    </source>
</evidence>
<evidence type="ECO:0000256" key="4">
    <source>
        <dbReference type="ARBA" id="ARBA00022490"/>
    </source>
</evidence>
<comment type="similarity">
    <text evidence="2 16">Belongs to the DNA polymerase type-Y family.</text>
</comment>
<dbReference type="FunFam" id="3.40.1170.60:FF:000001">
    <property type="entry name" value="DNA polymerase IV"/>
    <property type="match status" value="1"/>
</dbReference>
<comment type="catalytic activity">
    <reaction evidence="15 16">
        <text>DNA(n) + a 2'-deoxyribonucleoside 5'-triphosphate = DNA(n+1) + diphosphate</text>
        <dbReference type="Rhea" id="RHEA:22508"/>
        <dbReference type="Rhea" id="RHEA-COMP:17339"/>
        <dbReference type="Rhea" id="RHEA-COMP:17340"/>
        <dbReference type="ChEBI" id="CHEBI:33019"/>
        <dbReference type="ChEBI" id="CHEBI:61560"/>
        <dbReference type="ChEBI" id="CHEBI:173112"/>
        <dbReference type="EC" id="2.7.7.7"/>
    </reaction>
</comment>
<keyword evidence="3 16" id="KW-0515">Mutator protein</keyword>
<dbReference type="CDD" id="cd03586">
    <property type="entry name" value="PolY_Pol_IV_kappa"/>
    <property type="match status" value="1"/>
</dbReference>
<comment type="caution">
    <text evidence="18">The sequence shown here is derived from an EMBL/GenBank/DDBJ whole genome shotgun (WGS) entry which is preliminary data.</text>
</comment>
<keyword evidence="7 16" id="KW-0235">DNA replication</keyword>
<dbReference type="InterPro" id="IPR001126">
    <property type="entry name" value="UmuC"/>
</dbReference>
<dbReference type="Gene3D" id="1.10.150.20">
    <property type="entry name" value="5' to 3' exonuclease, C-terminal subdomain"/>
    <property type="match status" value="1"/>
</dbReference>
<evidence type="ECO:0000256" key="6">
    <source>
        <dbReference type="ARBA" id="ARBA00022695"/>
    </source>
</evidence>
<dbReference type="PROSITE" id="PS50173">
    <property type="entry name" value="UMUC"/>
    <property type="match status" value="1"/>
</dbReference>
<feature type="domain" description="UmuC" evidence="17">
    <location>
        <begin position="17"/>
        <end position="197"/>
    </location>
</feature>
<comment type="subcellular location">
    <subcellularLocation>
        <location evidence="1 16">Cytoplasm</location>
    </subcellularLocation>
</comment>
<dbReference type="InterPro" id="IPR050116">
    <property type="entry name" value="DNA_polymerase-Y"/>
</dbReference>
<keyword evidence="11 16" id="KW-0239">DNA-directed DNA polymerase</keyword>
<dbReference type="NCBIfam" id="NF002677">
    <property type="entry name" value="PRK02406.1"/>
    <property type="match status" value="1"/>
</dbReference>
<dbReference type="Gene3D" id="3.40.1170.60">
    <property type="match status" value="1"/>
</dbReference>
<comment type="cofactor">
    <cofactor evidence="16">
        <name>Mg(2+)</name>
        <dbReference type="ChEBI" id="CHEBI:18420"/>
    </cofactor>
    <text evidence="16">Binds 2 magnesium ions per subunit.</text>
</comment>
<organism evidence="18 19">
    <name type="scientific">Thermophilibacter provencensis</name>
    <dbReference type="NCBI Taxonomy" id="1852386"/>
    <lineage>
        <taxon>Bacteria</taxon>
        <taxon>Bacillati</taxon>
        <taxon>Actinomycetota</taxon>
        <taxon>Coriobacteriia</taxon>
        <taxon>Coriobacteriales</taxon>
        <taxon>Atopobiaceae</taxon>
        <taxon>Thermophilibacter</taxon>
    </lineage>
</organism>
<evidence type="ECO:0000256" key="3">
    <source>
        <dbReference type="ARBA" id="ARBA00022457"/>
    </source>
</evidence>
<dbReference type="GO" id="GO:0000287">
    <property type="term" value="F:magnesium ion binding"/>
    <property type="evidence" value="ECO:0007669"/>
    <property type="project" value="UniProtKB-UniRule"/>
</dbReference>
<keyword evidence="4 16" id="KW-0963">Cytoplasm</keyword>
<comment type="subunit">
    <text evidence="16">Monomer.</text>
</comment>
<evidence type="ECO:0000256" key="11">
    <source>
        <dbReference type="ARBA" id="ARBA00022932"/>
    </source>
</evidence>
<feature type="site" description="Substrate discrimination" evidence="16">
    <location>
        <position position="26"/>
    </location>
</feature>
<dbReference type="GO" id="GO:0003887">
    <property type="term" value="F:DNA-directed DNA polymerase activity"/>
    <property type="evidence" value="ECO:0007669"/>
    <property type="project" value="UniProtKB-UniRule"/>
</dbReference>
<feature type="active site" evidence="16">
    <location>
        <position position="117"/>
    </location>
</feature>